<keyword evidence="4" id="KW-0255">Endonuclease</keyword>
<dbReference type="Pfam" id="PF17921">
    <property type="entry name" value="Integrase_H2C2"/>
    <property type="match status" value="1"/>
</dbReference>
<proteinExistence type="predicted"/>
<feature type="domain" description="Integrase zinc-binding" evidence="9">
    <location>
        <begin position="582"/>
        <end position="638"/>
    </location>
</feature>
<organism evidence="10">
    <name type="scientific">Fagus sylvatica</name>
    <name type="common">Beechnut</name>
    <dbReference type="NCBI Taxonomy" id="28930"/>
    <lineage>
        <taxon>Eukaryota</taxon>
        <taxon>Viridiplantae</taxon>
        <taxon>Streptophyta</taxon>
        <taxon>Embryophyta</taxon>
        <taxon>Tracheophyta</taxon>
        <taxon>Spermatophyta</taxon>
        <taxon>Magnoliopsida</taxon>
        <taxon>eudicotyledons</taxon>
        <taxon>Gunneridae</taxon>
        <taxon>Pentapetalae</taxon>
        <taxon>rosids</taxon>
        <taxon>fabids</taxon>
        <taxon>Fagales</taxon>
        <taxon>Fagaceae</taxon>
        <taxon>Fagus</taxon>
    </lineage>
</organism>
<dbReference type="FunFam" id="1.10.340.70:FF:000001">
    <property type="entry name" value="Retrovirus-related Pol polyprotein from transposon gypsy-like Protein"/>
    <property type="match status" value="1"/>
</dbReference>
<keyword evidence="2" id="KW-0548">Nucleotidyltransferase</keyword>
<keyword evidence="6" id="KW-0695">RNA-directed DNA polymerase</keyword>
<dbReference type="InterPro" id="IPR036397">
    <property type="entry name" value="RNaseH_sf"/>
</dbReference>
<dbReference type="GO" id="GO:0003676">
    <property type="term" value="F:nucleic acid binding"/>
    <property type="evidence" value="ECO:0007669"/>
    <property type="project" value="InterPro"/>
</dbReference>
<evidence type="ECO:0008006" key="11">
    <source>
        <dbReference type="Google" id="ProtNLM"/>
    </source>
</evidence>
<dbReference type="InterPro" id="IPR012337">
    <property type="entry name" value="RNaseH-like_sf"/>
</dbReference>
<dbReference type="GO" id="GO:0004519">
    <property type="term" value="F:endonuclease activity"/>
    <property type="evidence" value="ECO:0007669"/>
    <property type="project" value="UniProtKB-KW"/>
</dbReference>
<dbReference type="InterPro" id="IPR041588">
    <property type="entry name" value="Integrase_H2C2"/>
</dbReference>
<evidence type="ECO:0000259" key="8">
    <source>
        <dbReference type="Pfam" id="PF17917"/>
    </source>
</evidence>
<dbReference type="PANTHER" id="PTHR37984:SF15">
    <property type="entry name" value="INTEGRASE CATALYTIC DOMAIN-CONTAINING PROTEIN"/>
    <property type="match status" value="1"/>
</dbReference>
<dbReference type="AlphaFoldDB" id="A0A2N9HVX2"/>
<dbReference type="EMBL" id="OIVN01004157">
    <property type="protein sequence ID" value="SPD15791.1"/>
    <property type="molecule type" value="Genomic_DNA"/>
</dbReference>
<evidence type="ECO:0000256" key="6">
    <source>
        <dbReference type="ARBA" id="ARBA00022918"/>
    </source>
</evidence>
<feature type="compositionally biased region" description="Basic residues" evidence="7">
    <location>
        <begin position="871"/>
        <end position="880"/>
    </location>
</feature>
<dbReference type="CDD" id="cd09274">
    <property type="entry name" value="RNase_HI_RT_Ty3"/>
    <property type="match status" value="1"/>
</dbReference>
<dbReference type="InterPro" id="IPR043502">
    <property type="entry name" value="DNA/RNA_pol_sf"/>
</dbReference>
<dbReference type="GO" id="GO:0003964">
    <property type="term" value="F:RNA-directed DNA polymerase activity"/>
    <property type="evidence" value="ECO:0007669"/>
    <property type="project" value="UniProtKB-KW"/>
</dbReference>
<dbReference type="InterPro" id="IPR043128">
    <property type="entry name" value="Rev_trsase/Diguanyl_cyclase"/>
</dbReference>
<evidence type="ECO:0000256" key="3">
    <source>
        <dbReference type="ARBA" id="ARBA00022722"/>
    </source>
</evidence>
<protein>
    <recommendedName>
        <fullName evidence="11">Reverse transcriptase zinc-binding domain-containing protein</fullName>
    </recommendedName>
</protein>
<dbReference type="PANTHER" id="PTHR37984">
    <property type="entry name" value="PROTEIN CBG26694"/>
    <property type="match status" value="1"/>
</dbReference>
<evidence type="ECO:0000256" key="2">
    <source>
        <dbReference type="ARBA" id="ARBA00022695"/>
    </source>
</evidence>
<dbReference type="SUPFAM" id="SSF53098">
    <property type="entry name" value="Ribonuclease H-like"/>
    <property type="match status" value="1"/>
</dbReference>
<keyword evidence="3" id="KW-0540">Nuclease</keyword>
<accession>A0A2N9HVX2</accession>
<name>A0A2N9HVX2_FAGSY</name>
<sequence length="1074" mass="123193">MVQETRNGVPAGVLSDNLQGIQQQLGDHSTVIGSIGAQIEIIESSFAALQVLLEERLPARPAVPTEVLECQLETREEMPYPRDHHIRKWDFILICHSMECQWGNIRKWDFILICHSMGGMPMGKPYEPRQAKPMGEPFGLLNGREFVRPFQNNGPFNPVVQPQPPYFPAGEFGNNMDQQWLYEYYDGLWYDQGGGRRVYGRAREHVGHLQRNGRIPENHHGSKEECLWDLRPVKLEFPRLRGGDPTPWGEFEALSKRIRNLSEAHKLSCFMSGLRDDVRLAVKMQGPRSLGEAYALAKIQEEYLITFRKSYKPQYDNNKSSWQPSQQQQMGRGDVRILETRPSPKPSTSIQKLTPMQMSDRRKKGLCYHCDEKWNPDHKCMKRRVYVIEEIEGDVEVGSDSEEYDEVIEVDEVELEITLNALLGSPSPKTMRKFIKAYGQIAAPLTSLLKKDAFGWNENAGKAFEQLKLVVSNPPVLALPDFEQVLCVKKWRPYLLDKAFVIKTDQQSLNHLLEQRVGTPMQQKWITKLLGYPFVVEYKKGKKNVVADALSRQADGELMLEIDKAGRMEENEGAIIYLNPKCSLKQKVLSLTHDSPLGGHSGYLKTLQRAKRDWFWQGMKHDIREHIKQCDVCQRIKSETAKLVGLLQPLPIPHRPWYSISMDFIEGLPNSNKQNVILVIVDRLTKYVHFLSLAHPYTAAKDTNLAMSTAYHPQTDGQTEVQEYWFNTNYHTSTKTTPFEALYGYPPPRLLEYILGTTKVEAVDDYLYTRQQALSLLKANLVAAQERMKLQVDKNKTEREFQIGDWVYSRLQPFKQKSMHQKMEKLAPRFYGPYQAKLGQSILPLNKLPTVDSLGHITLEPIQILQQRNITTRRHRKRNRGPGTMGRSVQNRCYMGSTSKAAATISPPYGQGMPLGAGFKEKVTWKSHSRKCGEKACRYIQDWESESLMDLLELLYAKPRIGNGEDTICCWGLAKSKSFIVGSYYRALSGDVMILDWCCMCKKGRETVDHLFLHCPFAWEIWSMVFDLFGVCWVMPCSILELLECWQGNFGKHRNLSIGRAVPHCLDVERLARA</sequence>
<dbReference type="InterPro" id="IPR050951">
    <property type="entry name" value="Retrovirus_Pol_polyprotein"/>
</dbReference>
<dbReference type="InterPro" id="IPR041373">
    <property type="entry name" value="RT_RNaseH"/>
</dbReference>
<dbReference type="Gene3D" id="1.10.340.70">
    <property type="match status" value="1"/>
</dbReference>
<feature type="region of interest" description="Disordered" evidence="7">
    <location>
        <begin position="871"/>
        <end position="890"/>
    </location>
</feature>
<gene>
    <name evidence="10" type="ORF">FSB_LOCUS43673</name>
</gene>
<keyword evidence="1" id="KW-0808">Transferase</keyword>
<evidence type="ECO:0000256" key="7">
    <source>
        <dbReference type="SAM" id="MobiDB-lite"/>
    </source>
</evidence>
<evidence type="ECO:0000259" key="9">
    <source>
        <dbReference type="Pfam" id="PF17921"/>
    </source>
</evidence>
<reference evidence="10" key="1">
    <citation type="submission" date="2018-02" db="EMBL/GenBank/DDBJ databases">
        <authorList>
            <person name="Cohen D.B."/>
            <person name="Kent A.D."/>
        </authorList>
    </citation>
    <scope>NUCLEOTIDE SEQUENCE</scope>
</reference>
<evidence type="ECO:0000313" key="10">
    <source>
        <dbReference type="EMBL" id="SPD15791.1"/>
    </source>
</evidence>
<evidence type="ECO:0000256" key="1">
    <source>
        <dbReference type="ARBA" id="ARBA00022679"/>
    </source>
</evidence>
<dbReference type="Gene3D" id="3.30.420.10">
    <property type="entry name" value="Ribonuclease H-like superfamily/Ribonuclease H"/>
    <property type="match status" value="2"/>
</dbReference>
<dbReference type="GO" id="GO:0016787">
    <property type="term" value="F:hydrolase activity"/>
    <property type="evidence" value="ECO:0007669"/>
    <property type="project" value="UniProtKB-KW"/>
</dbReference>
<dbReference type="Pfam" id="PF17917">
    <property type="entry name" value="RT_RNaseH"/>
    <property type="match status" value="1"/>
</dbReference>
<evidence type="ECO:0000256" key="5">
    <source>
        <dbReference type="ARBA" id="ARBA00022801"/>
    </source>
</evidence>
<dbReference type="SUPFAM" id="SSF56672">
    <property type="entry name" value="DNA/RNA polymerases"/>
    <property type="match status" value="1"/>
</dbReference>
<evidence type="ECO:0000256" key="4">
    <source>
        <dbReference type="ARBA" id="ARBA00022759"/>
    </source>
</evidence>
<feature type="domain" description="Reverse transcriptase RNase H-like" evidence="8">
    <location>
        <begin position="485"/>
        <end position="532"/>
    </location>
</feature>
<keyword evidence="5" id="KW-0378">Hydrolase</keyword>
<dbReference type="Gene3D" id="3.30.70.270">
    <property type="match status" value="1"/>
</dbReference>